<dbReference type="GO" id="GO:0071763">
    <property type="term" value="P:nuclear membrane organization"/>
    <property type="evidence" value="ECO:0007669"/>
    <property type="project" value="TreeGrafter"/>
</dbReference>
<dbReference type="InterPro" id="IPR044780">
    <property type="entry name" value="Heh2/Src1"/>
</dbReference>
<protein>
    <recommendedName>
        <fullName evidence="8">Man1/Src1-like C-terminal domain-containing protein</fullName>
    </recommendedName>
</protein>
<dbReference type="GO" id="GO:0034399">
    <property type="term" value="C:nuclear periphery"/>
    <property type="evidence" value="ECO:0007669"/>
    <property type="project" value="TreeGrafter"/>
</dbReference>
<gene>
    <name evidence="9" type="ORF">DI09_33p150</name>
</gene>
<dbReference type="InterPro" id="IPR041885">
    <property type="entry name" value="MAN1_winged_helix_dom"/>
</dbReference>
<dbReference type="GeneID" id="25259614"/>
<feature type="transmembrane region" description="Helical" evidence="7">
    <location>
        <begin position="219"/>
        <end position="236"/>
    </location>
</feature>
<keyword evidence="10" id="KW-1185">Reference proteome</keyword>
<dbReference type="InterPro" id="IPR018996">
    <property type="entry name" value="Man1/Src1-like_C"/>
</dbReference>
<evidence type="ECO:0000256" key="7">
    <source>
        <dbReference type="SAM" id="Phobius"/>
    </source>
</evidence>
<dbReference type="GO" id="GO:0005783">
    <property type="term" value="C:endoplasmic reticulum"/>
    <property type="evidence" value="ECO:0007669"/>
    <property type="project" value="TreeGrafter"/>
</dbReference>
<keyword evidence="5 7" id="KW-0472">Membrane</keyword>
<organism evidence="9 10">
    <name type="scientific">Mitosporidium daphniae</name>
    <dbReference type="NCBI Taxonomy" id="1485682"/>
    <lineage>
        <taxon>Eukaryota</taxon>
        <taxon>Fungi</taxon>
        <taxon>Fungi incertae sedis</taxon>
        <taxon>Microsporidia</taxon>
        <taxon>Mitosporidium</taxon>
    </lineage>
</organism>
<evidence type="ECO:0000256" key="2">
    <source>
        <dbReference type="ARBA" id="ARBA00022553"/>
    </source>
</evidence>
<feature type="domain" description="Man1/Src1-like C-terminal" evidence="8">
    <location>
        <begin position="48"/>
        <end position="341"/>
    </location>
</feature>
<evidence type="ECO:0000256" key="4">
    <source>
        <dbReference type="ARBA" id="ARBA00022989"/>
    </source>
</evidence>
<dbReference type="GO" id="GO:0005637">
    <property type="term" value="C:nuclear inner membrane"/>
    <property type="evidence" value="ECO:0007669"/>
    <property type="project" value="UniProtKB-SubCell"/>
</dbReference>
<dbReference type="GO" id="GO:0003682">
    <property type="term" value="F:chromatin binding"/>
    <property type="evidence" value="ECO:0007669"/>
    <property type="project" value="InterPro"/>
</dbReference>
<dbReference type="RefSeq" id="XP_013237925.1">
    <property type="nucleotide sequence ID" value="XM_013382471.1"/>
</dbReference>
<evidence type="ECO:0000313" key="9">
    <source>
        <dbReference type="EMBL" id="KGG51498.1"/>
    </source>
</evidence>
<keyword evidence="4 7" id="KW-1133">Transmembrane helix</keyword>
<dbReference type="AlphaFoldDB" id="A0A098VR29"/>
<sequence>MVADTFYEASSHSSNCVLSSTPVGESSWKDLVFSPIHNFFNCKEEVSICWECPSQASCIPGTSSWSCEPGYAPGRSWVFYRPVCYIDYKQQGAVDALVLAIEELLRRVLGEHLCAGGDLDSAPFISSMMLADRFKALDGPWSVNLTTPTNPNIPPVINSHRFEAFLAAALSRIAGRPESFEVKTLPVDQEQEHPNQTWFRAHTPSFSFECRFRLFCMRHRPLIAIFTVIVAIAIWIKRTVSRMRSLSKDAKLLMETVLDKLIQQDFLNRQDSTMFPSCIPVAQLRDALISGPTFSPSCNTESYRRQLWKEVSRLIHSNSNVRESTTLIRGEQHRVWEWIGPEVLKASASSGDISMFRRSLSSPVR</sequence>
<keyword evidence="2" id="KW-0597">Phosphoprotein</keyword>
<evidence type="ECO:0000259" key="8">
    <source>
        <dbReference type="Pfam" id="PF09402"/>
    </source>
</evidence>
<evidence type="ECO:0000256" key="1">
    <source>
        <dbReference type="ARBA" id="ARBA00004540"/>
    </source>
</evidence>
<dbReference type="HOGENOM" id="CLU_758839_0_0_1"/>
<proteinExistence type="predicted"/>
<dbReference type="EMBL" id="JMKJ01000266">
    <property type="protein sequence ID" value="KGG51498.1"/>
    <property type="molecule type" value="Genomic_DNA"/>
</dbReference>
<dbReference type="Proteomes" id="UP000029725">
    <property type="component" value="Unassembled WGS sequence"/>
</dbReference>
<reference evidence="9 10" key="1">
    <citation type="submission" date="2014-04" db="EMBL/GenBank/DDBJ databases">
        <title>A new species of microsporidia sheds light on the evolution of extreme parasitism.</title>
        <authorList>
            <person name="Haag K.L."/>
            <person name="James T.Y."/>
            <person name="Larsson R."/>
            <person name="Schaer T.M."/>
            <person name="Refardt D."/>
            <person name="Pombert J.-F."/>
            <person name="Ebert D."/>
        </authorList>
    </citation>
    <scope>NUCLEOTIDE SEQUENCE [LARGE SCALE GENOMIC DNA]</scope>
    <source>
        <strain evidence="9 10">UGP3</strain>
        <tissue evidence="9">Spores</tissue>
    </source>
</reference>
<dbReference type="PANTHER" id="PTHR47808:SF2">
    <property type="entry name" value="LEM DOMAIN-CONTAINING PROTEIN 2"/>
    <property type="match status" value="1"/>
</dbReference>
<dbReference type="Gene3D" id="1.10.10.1180">
    <property type="entry name" value="MAN1, winged-helix domain"/>
    <property type="match status" value="1"/>
</dbReference>
<comment type="subcellular location">
    <subcellularLocation>
        <location evidence="1">Nucleus inner membrane</location>
    </subcellularLocation>
</comment>
<keyword evidence="3 7" id="KW-0812">Transmembrane</keyword>
<keyword evidence="6" id="KW-0539">Nucleus</keyword>
<evidence type="ECO:0000256" key="3">
    <source>
        <dbReference type="ARBA" id="ARBA00022692"/>
    </source>
</evidence>
<dbReference type="OrthoDB" id="5376590at2759"/>
<dbReference type="PANTHER" id="PTHR47808">
    <property type="entry name" value="INNER NUCLEAR MEMBRANE PROTEIN HEH2-RELATED"/>
    <property type="match status" value="1"/>
</dbReference>
<name>A0A098VR29_9MICR</name>
<dbReference type="VEuPathDB" id="MicrosporidiaDB:DI09_33p150"/>
<comment type="caution">
    <text evidence="9">The sequence shown here is derived from an EMBL/GenBank/DDBJ whole genome shotgun (WGS) entry which is preliminary data.</text>
</comment>
<accession>A0A098VR29</accession>
<evidence type="ECO:0000313" key="10">
    <source>
        <dbReference type="Proteomes" id="UP000029725"/>
    </source>
</evidence>
<evidence type="ECO:0000256" key="6">
    <source>
        <dbReference type="ARBA" id="ARBA00023242"/>
    </source>
</evidence>
<evidence type="ECO:0000256" key="5">
    <source>
        <dbReference type="ARBA" id="ARBA00023136"/>
    </source>
</evidence>
<dbReference type="Pfam" id="PF09402">
    <property type="entry name" value="MSC"/>
    <property type="match status" value="1"/>
</dbReference>